<dbReference type="EMBL" id="JBHSFO010000005">
    <property type="protein sequence ID" value="MFC4604441.1"/>
    <property type="molecule type" value="Genomic_DNA"/>
</dbReference>
<feature type="compositionally biased region" description="Low complexity" evidence="1">
    <location>
        <begin position="162"/>
        <end position="172"/>
    </location>
</feature>
<gene>
    <name evidence="2" type="ORF">ACFO6S_12165</name>
</gene>
<name>A0ABV9FV43_9NOCA</name>
<evidence type="ECO:0008006" key="4">
    <source>
        <dbReference type="Google" id="ProtNLM"/>
    </source>
</evidence>
<keyword evidence="3" id="KW-1185">Reference proteome</keyword>
<feature type="compositionally biased region" description="Basic and acidic residues" evidence="1">
    <location>
        <begin position="236"/>
        <end position="261"/>
    </location>
</feature>
<evidence type="ECO:0000313" key="3">
    <source>
        <dbReference type="Proteomes" id="UP001595914"/>
    </source>
</evidence>
<organism evidence="2 3">
    <name type="scientific">Rhodococcus kronopolitis</name>
    <dbReference type="NCBI Taxonomy" id="1460226"/>
    <lineage>
        <taxon>Bacteria</taxon>
        <taxon>Bacillati</taxon>
        <taxon>Actinomycetota</taxon>
        <taxon>Actinomycetes</taxon>
        <taxon>Mycobacteriales</taxon>
        <taxon>Nocardiaceae</taxon>
        <taxon>Rhodococcus</taxon>
    </lineage>
</organism>
<dbReference type="Proteomes" id="UP001595914">
    <property type="component" value="Unassembled WGS sequence"/>
</dbReference>
<feature type="region of interest" description="Disordered" evidence="1">
    <location>
        <begin position="162"/>
        <end position="182"/>
    </location>
</feature>
<accession>A0ABV9FV43</accession>
<evidence type="ECO:0000256" key="1">
    <source>
        <dbReference type="SAM" id="MobiDB-lite"/>
    </source>
</evidence>
<protein>
    <recommendedName>
        <fullName evidence="4">Transposase</fullName>
    </recommendedName>
</protein>
<dbReference type="RefSeq" id="WP_378417255.1">
    <property type="nucleotide sequence ID" value="NZ_JBHSFO010000005.1"/>
</dbReference>
<feature type="region of interest" description="Disordered" evidence="1">
    <location>
        <begin position="236"/>
        <end position="267"/>
    </location>
</feature>
<proteinExistence type="predicted"/>
<evidence type="ECO:0000313" key="2">
    <source>
        <dbReference type="EMBL" id="MFC4604441.1"/>
    </source>
</evidence>
<reference evidence="3" key="1">
    <citation type="journal article" date="2019" name="Int. J. Syst. Evol. Microbiol.">
        <title>The Global Catalogue of Microorganisms (GCM) 10K type strain sequencing project: providing services to taxonomists for standard genome sequencing and annotation.</title>
        <authorList>
            <consortium name="The Broad Institute Genomics Platform"/>
            <consortium name="The Broad Institute Genome Sequencing Center for Infectious Disease"/>
            <person name="Wu L."/>
            <person name="Ma J."/>
        </authorList>
    </citation>
    <scope>NUCLEOTIDE SEQUENCE [LARGE SCALE GENOMIC DNA]</scope>
    <source>
        <strain evidence="3">CCUG 54520</strain>
    </source>
</reference>
<comment type="caution">
    <text evidence="2">The sequence shown here is derived from an EMBL/GenBank/DDBJ whole genome shotgun (WGS) entry which is preliminary data.</text>
</comment>
<sequence>MDFDSVADELYAVTPSDFVAARRTAVANAKDAGEKTLAKEVGGLRKPTTTGWALNVLVRAEPAIVDQLLDLGAALRSAHQALRGDELRSLAAQRAAVISALTNRAAAAAREHGHELSEAVLREVSQSLTAAIADPDIGADLRRGRMLGAVSYSGFGPAALASVPAPAPAAEETPPDDERQAHTEANDDAVRRAHEEALRRAQAAVDEAQRAAHEAASDLDEAAKRSRDAHRRVEELRDELTRAEQERRFADSTRRAAEEAAQRATAELTRARELAAELDDT</sequence>
<feature type="region of interest" description="Disordered" evidence="1">
    <location>
        <begin position="212"/>
        <end position="231"/>
    </location>
</feature>